<dbReference type="Pfam" id="PF14491">
    <property type="entry name" value="DUF4435"/>
    <property type="match status" value="1"/>
</dbReference>
<comment type="caution">
    <text evidence="2">The sequence shown here is derived from an EMBL/GenBank/DDBJ whole genome shotgun (WGS) entry which is preliminary data.</text>
</comment>
<sequence>MSSLRDAIGEEDWMSTMLMAMRNGMNRDRILVVVEGITDISFFNTHRLDDRILYDSPESGKSEVIRAVSTLRSAGNDAVYGVCDADFDRLSNISHEGIYFTDAHDLEMMLVEGGVVDKFIMHFAQRRLTNGALAIPFCQKIKQSVLLASYRLGLLKWFNYLDRAGLNFKGMRYPDFISVNGTDVAVDEMAYISHILDRSRGRHTPLSGADLLNEMRRLEMMSPDKYAICNGHDFVYLLKMLFDTPVSVRNSMRLDEIDSYMRMSYDRQIFSATQLHSSLTSLLVRH</sequence>
<protein>
    <submittedName>
        <fullName evidence="2">DUF4435 domain-containing protein</fullName>
    </submittedName>
</protein>
<evidence type="ECO:0000259" key="1">
    <source>
        <dbReference type="Pfam" id="PF14491"/>
    </source>
</evidence>
<keyword evidence="3" id="KW-1185">Reference proteome</keyword>
<evidence type="ECO:0000313" key="3">
    <source>
        <dbReference type="Proteomes" id="UP001515780"/>
    </source>
</evidence>
<dbReference type="InterPro" id="IPR029492">
    <property type="entry name" value="DUF4435"/>
</dbReference>
<proteinExistence type="predicted"/>
<dbReference type="EMBL" id="VWXC01000020">
    <property type="protein sequence ID" value="NIG21307.1"/>
    <property type="molecule type" value="Genomic_DNA"/>
</dbReference>
<dbReference type="RefSeq" id="WP_166935746.1">
    <property type="nucleotide sequence ID" value="NZ_VWXC01000020.1"/>
</dbReference>
<feature type="domain" description="DUF4435" evidence="1">
    <location>
        <begin position="29"/>
        <end position="245"/>
    </location>
</feature>
<name>A0ABX0RUN7_9GAMM</name>
<evidence type="ECO:0000313" key="2">
    <source>
        <dbReference type="EMBL" id="NIG21307.1"/>
    </source>
</evidence>
<reference evidence="2 3" key="1">
    <citation type="journal article" date="2019" name="bioRxiv">
        <title>Bacteria contribute to plant secondary compound degradation in a generalist herbivore system.</title>
        <authorList>
            <person name="Francoeur C.B."/>
            <person name="Khadempour L."/>
            <person name="Moreira-Soto R.D."/>
            <person name="Gotting K."/>
            <person name="Book A.J."/>
            <person name="Pinto-Tomas A.A."/>
            <person name="Keefover-Ring K."/>
            <person name="Currie C.R."/>
        </authorList>
    </citation>
    <scope>NUCLEOTIDE SEQUENCE [LARGE SCALE GENOMIC DNA]</scope>
    <source>
        <strain evidence="2">Al-1710</strain>
    </source>
</reference>
<dbReference type="Proteomes" id="UP001515780">
    <property type="component" value="Unassembled WGS sequence"/>
</dbReference>
<organism evidence="2 3">
    <name type="scientific">Candidatus Pantoea communis</name>
    <dbReference type="NCBI Taxonomy" id="2608354"/>
    <lineage>
        <taxon>Bacteria</taxon>
        <taxon>Pseudomonadati</taxon>
        <taxon>Pseudomonadota</taxon>
        <taxon>Gammaproteobacteria</taxon>
        <taxon>Enterobacterales</taxon>
        <taxon>Erwiniaceae</taxon>
        <taxon>Pantoea</taxon>
    </lineage>
</organism>
<gene>
    <name evidence="2" type="ORF">F3J37_21785</name>
</gene>
<accession>A0ABX0RUN7</accession>